<organism evidence="8 9">
    <name type="scientific">Denticeps clupeoides</name>
    <name type="common">denticle herring</name>
    <dbReference type="NCBI Taxonomy" id="299321"/>
    <lineage>
        <taxon>Eukaryota</taxon>
        <taxon>Metazoa</taxon>
        <taxon>Chordata</taxon>
        <taxon>Craniata</taxon>
        <taxon>Vertebrata</taxon>
        <taxon>Euteleostomi</taxon>
        <taxon>Actinopterygii</taxon>
        <taxon>Neopterygii</taxon>
        <taxon>Teleostei</taxon>
        <taxon>Clupei</taxon>
        <taxon>Clupeiformes</taxon>
        <taxon>Denticipitoidei</taxon>
        <taxon>Denticipitidae</taxon>
        <taxon>Denticeps</taxon>
    </lineage>
</organism>
<dbReference type="InterPro" id="IPR006073">
    <property type="entry name" value="GTP-bd"/>
</dbReference>
<feature type="transmembrane region" description="Helical" evidence="6">
    <location>
        <begin position="322"/>
        <end position="342"/>
    </location>
</feature>
<dbReference type="SUPFAM" id="SSF52540">
    <property type="entry name" value="P-loop containing nucleoside triphosphate hydrolases"/>
    <property type="match status" value="1"/>
</dbReference>
<name>A0AAY4BFV0_9TELE</name>
<keyword evidence="3" id="KW-0378">Hydrolase</keyword>
<keyword evidence="2" id="KW-0547">Nucleotide-binding</keyword>
<dbReference type="AlphaFoldDB" id="A0AAY4BFV0"/>
<dbReference type="InterPro" id="IPR027417">
    <property type="entry name" value="P-loop_NTPase"/>
</dbReference>
<keyword evidence="9" id="KW-1185">Reference proteome</keyword>
<evidence type="ECO:0000256" key="1">
    <source>
        <dbReference type="ARBA" id="ARBA00004370"/>
    </source>
</evidence>
<evidence type="ECO:0000259" key="7">
    <source>
        <dbReference type="Pfam" id="PF01926"/>
    </source>
</evidence>
<dbReference type="Gene3D" id="3.40.50.300">
    <property type="entry name" value="P-loop containing nucleotide triphosphate hydrolases"/>
    <property type="match status" value="1"/>
</dbReference>
<evidence type="ECO:0000256" key="5">
    <source>
        <dbReference type="ARBA" id="ARBA00023136"/>
    </source>
</evidence>
<dbReference type="Pfam" id="PF01926">
    <property type="entry name" value="MMR_HSR1"/>
    <property type="match status" value="1"/>
</dbReference>
<dbReference type="GO" id="GO:0007005">
    <property type="term" value="P:mitochondrion organization"/>
    <property type="evidence" value="ECO:0007669"/>
    <property type="project" value="UniProtKB-ARBA"/>
</dbReference>
<sequence length="485" mass="54531">MSGKIKSRSAANADLTSGSISCDERILRDCHQMYTDGDSGLITIAQSVGLTLLPPRKKITVLLMGNHSAGKSTFINWYVEEHIQRTGVAIETQGFSFVTSGRKRESLTGNATLHLYPHFKPLQEFKGVAEYLSTEVCTSRQKRFSLVTFVDTPGLVDGDMKYPFDVDQAILWLGELCDLILVFFDPMGQALCKRTLNIVEKLNEKQGDRLRFYLSKADEAGGESDRQRVMMQIVQELCKRPGLNKCGFDMPTIYVPNPNKPSRCVNQIEEVCRTVEKTINQTVQNTLNSLEKDCELTIEAISETLSNDRQCRVENRRARCKGCVFGMLGFMVPLLLLAVLLLSSVSREVMVMALGDNGTDMLELYLSPAEKALESMSSDVQLYCSIGLVLLSFILILIARFSFRTKHTLSGRQKRQLQEKLEYVQDVVKSKKVGLVPARDLTPRFLVLRSITDEPSLSHRKLCMKNICARVCVTTTWRDCDHDLA</sequence>
<gene>
    <name evidence="8" type="primary">si:ch211-11k18.4</name>
</gene>
<evidence type="ECO:0000256" key="4">
    <source>
        <dbReference type="ARBA" id="ARBA00023134"/>
    </source>
</evidence>
<evidence type="ECO:0000256" key="2">
    <source>
        <dbReference type="ARBA" id="ARBA00022741"/>
    </source>
</evidence>
<keyword evidence="6" id="KW-0812">Transmembrane</keyword>
<keyword evidence="5 6" id="KW-0472">Membrane</keyword>
<accession>A0AAY4BFV0</accession>
<evidence type="ECO:0000313" key="8">
    <source>
        <dbReference type="Ensembl" id="ENSDCDP00010019557.1"/>
    </source>
</evidence>
<reference evidence="8" key="3">
    <citation type="submission" date="2025-09" db="UniProtKB">
        <authorList>
            <consortium name="Ensembl"/>
        </authorList>
    </citation>
    <scope>IDENTIFICATION</scope>
</reference>
<dbReference type="GO" id="GO:0005525">
    <property type="term" value="F:GTP binding"/>
    <property type="evidence" value="ECO:0007669"/>
    <property type="project" value="UniProtKB-KW"/>
</dbReference>
<proteinExistence type="predicted"/>
<dbReference type="InterPro" id="IPR027094">
    <property type="entry name" value="Mitofusin_fam"/>
</dbReference>
<dbReference type="Proteomes" id="UP000694580">
    <property type="component" value="Chromosome 7"/>
</dbReference>
<dbReference type="Ensembl" id="ENSDCDT00010020671.1">
    <property type="protein sequence ID" value="ENSDCDP00010019557.1"/>
    <property type="gene ID" value="ENSDCDG00010008820.1"/>
</dbReference>
<protein>
    <recommendedName>
        <fullName evidence="7">G domain-containing protein</fullName>
    </recommendedName>
</protein>
<keyword evidence="4" id="KW-0342">GTP-binding</keyword>
<evidence type="ECO:0000256" key="6">
    <source>
        <dbReference type="SAM" id="Phobius"/>
    </source>
</evidence>
<keyword evidence="6" id="KW-1133">Transmembrane helix</keyword>
<reference evidence="8" key="2">
    <citation type="submission" date="2025-08" db="UniProtKB">
        <authorList>
            <consortium name="Ensembl"/>
        </authorList>
    </citation>
    <scope>IDENTIFICATION</scope>
</reference>
<dbReference type="GO" id="GO:0016020">
    <property type="term" value="C:membrane"/>
    <property type="evidence" value="ECO:0007669"/>
    <property type="project" value="UniProtKB-SubCell"/>
</dbReference>
<dbReference type="PANTHER" id="PTHR10465">
    <property type="entry name" value="TRANSMEMBRANE GTPASE FZO1"/>
    <property type="match status" value="1"/>
</dbReference>
<reference evidence="8 9" key="1">
    <citation type="submission" date="2020-06" db="EMBL/GenBank/DDBJ databases">
        <authorList>
            <consortium name="Wellcome Sanger Institute Data Sharing"/>
        </authorList>
    </citation>
    <scope>NUCLEOTIDE SEQUENCE [LARGE SCALE GENOMIC DNA]</scope>
</reference>
<feature type="domain" description="G" evidence="7">
    <location>
        <begin position="61"/>
        <end position="201"/>
    </location>
</feature>
<evidence type="ECO:0000313" key="9">
    <source>
        <dbReference type="Proteomes" id="UP000694580"/>
    </source>
</evidence>
<dbReference type="GeneTree" id="ENSGT00500000045140"/>
<dbReference type="GO" id="GO:0003924">
    <property type="term" value="F:GTPase activity"/>
    <property type="evidence" value="ECO:0007669"/>
    <property type="project" value="InterPro"/>
</dbReference>
<dbReference type="PANTHER" id="PTHR10465:SF4">
    <property type="entry name" value="DYNAMIN N-TERMINAL DOMAIN-CONTAINING PROTEIN"/>
    <property type="match status" value="1"/>
</dbReference>
<comment type="subcellular location">
    <subcellularLocation>
        <location evidence="1">Membrane</location>
    </subcellularLocation>
</comment>
<evidence type="ECO:0000256" key="3">
    <source>
        <dbReference type="ARBA" id="ARBA00022801"/>
    </source>
</evidence>
<feature type="transmembrane region" description="Helical" evidence="6">
    <location>
        <begin position="380"/>
        <end position="403"/>
    </location>
</feature>